<dbReference type="OrthoDB" id="2454402at2"/>
<protein>
    <submittedName>
        <fullName evidence="2">Uncharacterized protein</fullName>
    </submittedName>
</protein>
<dbReference type="AlphaFoldDB" id="A0A1H0GA61"/>
<dbReference type="Proteomes" id="UP000199334">
    <property type="component" value="Unassembled WGS sequence"/>
</dbReference>
<reference evidence="2 3" key="1">
    <citation type="submission" date="2016-10" db="EMBL/GenBank/DDBJ databases">
        <authorList>
            <person name="de Groot N.N."/>
        </authorList>
    </citation>
    <scope>NUCLEOTIDE SEQUENCE [LARGE SCALE GENOMIC DNA]</scope>
    <source>
        <strain evidence="2 3">CGMCC 1.3442</strain>
    </source>
</reference>
<dbReference type="STRING" id="237069.SAMN05216498_0506"/>
<sequence>MAKPDRRNQDSRSEFDIDIDRMLNEGLAGGYVRPTYNRAQIEGAHEIRKNDEPFSTPDETHND</sequence>
<evidence type="ECO:0000313" key="2">
    <source>
        <dbReference type="EMBL" id="SDO03762.1"/>
    </source>
</evidence>
<organism evidence="2 3">
    <name type="scientific">Tenuibacillus multivorans</name>
    <dbReference type="NCBI Taxonomy" id="237069"/>
    <lineage>
        <taxon>Bacteria</taxon>
        <taxon>Bacillati</taxon>
        <taxon>Bacillota</taxon>
        <taxon>Bacilli</taxon>
        <taxon>Bacillales</taxon>
        <taxon>Bacillaceae</taxon>
        <taxon>Tenuibacillus</taxon>
    </lineage>
</organism>
<evidence type="ECO:0000313" key="3">
    <source>
        <dbReference type="Proteomes" id="UP000199334"/>
    </source>
</evidence>
<accession>A0A1H0GA61</accession>
<dbReference type="RefSeq" id="WP_093858030.1">
    <property type="nucleotide sequence ID" value="NZ_BJVZ01000037.1"/>
</dbReference>
<proteinExistence type="predicted"/>
<evidence type="ECO:0000256" key="1">
    <source>
        <dbReference type="SAM" id="MobiDB-lite"/>
    </source>
</evidence>
<feature type="region of interest" description="Disordered" evidence="1">
    <location>
        <begin position="43"/>
        <end position="63"/>
    </location>
</feature>
<name>A0A1H0GA61_9BACI</name>
<keyword evidence="3" id="KW-1185">Reference proteome</keyword>
<gene>
    <name evidence="2" type="ORF">SAMN05216498_0506</name>
</gene>
<dbReference type="EMBL" id="FNIG01000016">
    <property type="protein sequence ID" value="SDO03762.1"/>
    <property type="molecule type" value="Genomic_DNA"/>
</dbReference>